<comment type="subcellular location">
    <subcellularLocation>
        <location evidence="2">Secreted</location>
    </subcellularLocation>
</comment>
<dbReference type="SMART" id="SM00631">
    <property type="entry name" value="Zn_pept"/>
    <property type="match status" value="1"/>
</dbReference>
<keyword evidence="7" id="KW-0862">Zinc</keyword>
<keyword evidence="6 13" id="KW-0732">Signal</keyword>
<evidence type="ECO:0000256" key="1">
    <source>
        <dbReference type="ARBA" id="ARBA00001947"/>
    </source>
</evidence>
<evidence type="ECO:0000256" key="2">
    <source>
        <dbReference type="ARBA" id="ARBA00004613"/>
    </source>
</evidence>
<evidence type="ECO:0000256" key="11">
    <source>
        <dbReference type="ARBA" id="ARBA00026213"/>
    </source>
</evidence>
<organism evidence="15 16">
    <name type="scientific">Saccharomyces uvarum</name>
    <name type="common">Yeast</name>
    <name type="synonym">Saccharomyces bayanus var. uvarum</name>
    <dbReference type="NCBI Taxonomy" id="230603"/>
    <lineage>
        <taxon>Eukaryota</taxon>
        <taxon>Fungi</taxon>
        <taxon>Dikarya</taxon>
        <taxon>Ascomycota</taxon>
        <taxon>Saccharomycotina</taxon>
        <taxon>Saccharomycetes</taxon>
        <taxon>Saccharomycetales</taxon>
        <taxon>Saccharomycetaceae</taxon>
        <taxon>Saccharomyces</taxon>
    </lineage>
</organism>
<reference evidence="15" key="1">
    <citation type="submission" date="2022-10" db="EMBL/GenBank/DDBJ databases">
        <authorList>
            <person name="Byrne P K."/>
        </authorList>
    </citation>
    <scope>NUCLEOTIDE SEQUENCE</scope>
    <source>
        <strain evidence="15">CBS7001</strain>
    </source>
</reference>
<dbReference type="InterPro" id="IPR000834">
    <property type="entry name" value="Peptidase_M14"/>
</dbReference>
<keyword evidence="5" id="KW-0479">Metal-binding</keyword>
<comment type="caution">
    <text evidence="12">Lacks conserved residue(s) required for the propagation of feature annotation.</text>
</comment>
<evidence type="ECO:0000256" key="12">
    <source>
        <dbReference type="PROSITE-ProRule" id="PRU01379"/>
    </source>
</evidence>
<comment type="similarity">
    <text evidence="3 12">Belongs to the peptidase M14 family.</text>
</comment>
<gene>
    <name evidence="15" type="primary">SUVC15G2890</name>
    <name evidence="15" type="ORF">SUVC_15G2890</name>
</gene>
<evidence type="ECO:0000259" key="14">
    <source>
        <dbReference type="PROSITE" id="PS52035"/>
    </source>
</evidence>
<keyword evidence="8" id="KW-1015">Disulfide bond</keyword>
<comment type="cofactor">
    <cofactor evidence="1">
        <name>Zn(2+)</name>
        <dbReference type="ChEBI" id="CHEBI:29105"/>
    </cofactor>
</comment>
<dbReference type="SUPFAM" id="SSF53187">
    <property type="entry name" value="Zn-dependent exopeptidases"/>
    <property type="match status" value="1"/>
</dbReference>
<evidence type="ECO:0000256" key="8">
    <source>
        <dbReference type="ARBA" id="ARBA00023157"/>
    </source>
</evidence>
<evidence type="ECO:0000256" key="6">
    <source>
        <dbReference type="ARBA" id="ARBA00022729"/>
    </source>
</evidence>
<feature type="domain" description="Peptidase M14" evidence="14">
    <location>
        <begin position="122"/>
        <end position="427"/>
    </location>
</feature>
<dbReference type="PANTHER" id="PTHR11705">
    <property type="entry name" value="PROTEASE FAMILY M14 CARBOXYPEPTIDASE A,B"/>
    <property type="match status" value="1"/>
</dbReference>
<proteinExistence type="inferred from homology"/>
<comment type="function">
    <text evidence="9">Inactive carboxypeptidase that may play a role in cell wall organization and biogenesis.</text>
</comment>
<evidence type="ECO:0000256" key="10">
    <source>
        <dbReference type="ARBA" id="ARBA00026187"/>
    </source>
</evidence>
<evidence type="ECO:0000256" key="5">
    <source>
        <dbReference type="ARBA" id="ARBA00022723"/>
    </source>
</evidence>
<sequence>MLQMNPLWSCVILVLAAMIRATAIQGLQEDYSDYGVYRFPSENSSTLFRDVIAPLTDDYDVWTRSSKFIDIKLPKDIGEQVKEGRLIIDDMNQLIQDTMPAKQVIAHDQTVFENLQEFFFSEYRDLDTIYMWLDLLERSFPNLVKLEHLGKTFEGRELKALHISGNKPESNPEKKTIIVTGGIHAREWISVSTVCWTIYQLLTKYGSSKKETKYLDDLDFLIIPVFNPDGYAYTWSNDRLWRKNRQKTHVPQCYGIDIDHSFDFQWEKAHTHACSEEYSGETPFEAWEASAWNEYINGAKGNYKIYGYIDMHSYAQEILYPYAYSCDALPRDLENLLELSYGLSKAIRSRSGRIYDVISACKDRGSDIFPGLGAGSALDYMYHHRAHWAFQLKLRDTGNHGFLLPPENIKPVGKEAYAALKYFCDFLLDPEI</sequence>
<dbReference type="InterPro" id="IPR057246">
    <property type="entry name" value="CARBOXYPEPT_ZN_1"/>
</dbReference>
<dbReference type="GO" id="GO:0006508">
    <property type="term" value="P:proteolysis"/>
    <property type="evidence" value="ECO:0007669"/>
    <property type="project" value="InterPro"/>
</dbReference>
<dbReference type="PROSITE" id="PS00133">
    <property type="entry name" value="CARBOXYPEPT_ZN_2"/>
    <property type="match status" value="1"/>
</dbReference>
<evidence type="ECO:0000256" key="9">
    <source>
        <dbReference type="ARBA" id="ARBA00025210"/>
    </source>
</evidence>
<dbReference type="GO" id="GO:0005576">
    <property type="term" value="C:extracellular region"/>
    <property type="evidence" value="ECO:0007669"/>
    <property type="project" value="UniProtKB-SubCell"/>
</dbReference>
<evidence type="ECO:0000256" key="3">
    <source>
        <dbReference type="ARBA" id="ARBA00005988"/>
    </source>
</evidence>
<feature type="signal peptide" evidence="13">
    <location>
        <begin position="1"/>
        <end position="21"/>
    </location>
</feature>
<dbReference type="InterPro" id="IPR057247">
    <property type="entry name" value="CARBOXYPEPT_ZN_2"/>
</dbReference>
<keyword evidence="4" id="KW-0964">Secreted</keyword>
<dbReference type="CDD" id="cd03860">
    <property type="entry name" value="M14_CP_A-B_like"/>
    <property type="match status" value="1"/>
</dbReference>
<feature type="chain" id="PRO_5041249249" description="Inactive metallocarboxypeptidase ECM14" evidence="13">
    <location>
        <begin position="22"/>
        <end position="432"/>
    </location>
</feature>
<dbReference type="PRINTS" id="PR00765">
    <property type="entry name" value="CRBOXYPTASEA"/>
</dbReference>
<dbReference type="PROSITE" id="PS00132">
    <property type="entry name" value="CARBOXYPEPT_ZN_1"/>
    <property type="match status" value="1"/>
</dbReference>
<dbReference type="Proteomes" id="UP001162090">
    <property type="component" value="Chromosome 15"/>
</dbReference>
<dbReference type="GO" id="GO:0008270">
    <property type="term" value="F:zinc ion binding"/>
    <property type="evidence" value="ECO:0007669"/>
    <property type="project" value="InterPro"/>
</dbReference>
<dbReference type="GO" id="GO:0004181">
    <property type="term" value="F:metallocarboxypeptidase activity"/>
    <property type="evidence" value="ECO:0007669"/>
    <property type="project" value="InterPro"/>
</dbReference>
<dbReference type="PANTHER" id="PTHR11705:SF147">
    <property type="entry name" value="INACTIVE METALLOCARBOXYPEPTIDASE ECM14"/>
    <property type="match status" value="1"/>
</dbReference>
<dbReference type="FunFam" id="3.40.630.10:FF:000060">
    <property type="entry name" value="Putative metallocarboxypeptidase ecm14"/>
    <property type="match status" value="1"/>
</dbReference>
<dbReference type="EMBL" id="OX365926">
    <property type="protein sequence ID" value="CAI4051940.1"/>
    <property type="molecule type" value="Genomic_DNA"/>
</dbReference>
<evidence type="ECO:0000313" key="16">
    <source>
        <dbReference type="Proteomes" id="UP001162090"/>
    </source>
</evidence>
<evidence type="ECO:0000256" key="13">
    <source>
        <dbReference type="SAM" id="SignalP"/>
    </source>
</evidence>
<dbReference type="PROSITE" id="PS52035">
    <property type="entry name" value="PEPTIDASE_M14"/>
    <property type="match status" value="1"/>
</dbReference>
<protein>
    <recommendedName>
        <fullName evidence="10">Inactive metallocarboxypeptidase ECM14</fullName>
    </recommendedName>
    <alternativeName>
        <fullName evidence="11">Inactive metallocarboxypeptidase ecm14</fullName>
    </alternativeName>
</protein>
<dbReference type="Pfam" id="PF00246">
    <property type="entry name" value="Peptidase_M14"/>
    <property type="match status" value="1"/>
</dbReference>
<dbReference type="AlphaFoldDB" id="A0AA35J865"/>
<dbReference type="Gene3D" id="3.40.630.10">
    <property type="entry name" value="Zn peptidases"/>
    <property type="match status" value="1"/>
</dbReference>
<evidence type="ECO:0000256" key="7">
    <source>
        <dbReference type="ARBA" id="ARBA00022833"/>
    </source>
</evidence>
<evidence type="ECO:0000256" key="4">
    <source>
        <dbReference type="ARBA" id="ARBA00022525"/>
    </source>
</evidence>
<name>A0AA35J865_SACUV</name>
<evidence type="ECO:0000313" key="15">
    <source>
        <dbReference type="EMBL" id="CAI4051940.1"/>
    </source>
</evidence>
<accession>A0AA35J865</accession>